<feature type="domain" description="Protein kinase" evidence="8">
    <location>
        <begin position="20"/>
        <end position="273"/>
    </location>
</feature>
<dbReference type="KEGG" id="cld:CLSPO_c20920"/>
<dbReference type="InterPro" id="IPR013105">
    <property type="entry name" value="TPR_2"/>
</dbReference>
<dbReference type="RefSeq" id="WP_033059752.1">
    <property type="nucleotide sequence ID" value="NZ_CP009225.1"/>
</dbReference>
<dbReference type="AlphaFoldDB" id="A0A7U4JPA5"/>
<dbReference type="SUPFAM" id="SSF48452">
    <property type="entry name" value="TPR-like"/>
    <property type="match status" value="1"/>
</dbReference>
<dbReference type="InterPro" id="IPR045269">
    <property type="entry name" value="Atg1-like"/>
</dbReference>
<dbReference type="GeneID" id="92938789"/>
<dbReference type="GO" id="GO:0004674">
    <property type="term" value="F:protein serine/threonine kinase activity"/>
    <property type="evidence" value="ECO:0007669"/>
    <property type="project" value="UniProtKB-EC"/>
</dbReference>
<organism evidence="9 10">
    <name type="scientific">Clostridium sporogenes</name>
    <dbReference type="NCBI Taxonomy" id="1509"/>
    <lineage>
        <taxon>Bacteria</taxon>
        <taxon>Bacillati</taxon>
        <taxon>Bacillota</taxon>
        <taxon>Clostridia</taxon>
        <taxon>Eubacteriales</taxon>
        <taxon>Clostridiaceae</taxon>
        <taxon>Clostridium</taxon>
    </lineage>
</organism>
<accession>A0A7U4JPA5</accession>
<keyword evidence="3" id="KW-0547">Nucleotide-binding</keyword>
<dbReference type="PANTHER" id="PTHR24348:SF22">
    <property type="entry name" value="NON-SPECIFIC SERINE_THREONINE PROTEIN KINASE"/>
    <property type="match status" value="1"/>
</dbReference>
<dbReference type="GO" id="GO:0016020">
    <property type="term" value="C:membrane"/>
    <property type="evidence" value="ECO:0007669"/>
    <property type="project" value="TreeGrafter"/>
</dbReference>
<dbReference type="SMART" id="SM00028">
    <property type="entry name" value="TPR"/>
    <property type="match status" value="2"/>
</dbReference>
<keyword evidence="5 7" id="KW-0802">TPR repeat</keyword>
<protein>
    <submittedName>
        <fullName evidence="9">Putative serine/threonine-protein kinase Sps1</fullName>
        <ecNumber evidence="9">2.7.11.1</ecNumber>
    </submittedName>
</protein>
<dbReference type="Pfam" id="PF13432">
    <property type="entry name" value="TPR_16"/>
    <property type="match status" value="1"/>
</dbReference>
<proteinExistence type="predicted"/>
<evidence type="ECO:0000256" key="5">
    <source>
        <dbReference type="ARBA" id="ARBA00022803"/>
    </source>
</evidence>
<dbReference type="Proteomes" id="UP000033052">
    <property type="component" value="Chromosome"/>
</dbReference>
<dbReference type="GO" id="GO:0005776">
    <property type="term" value="C:autophagosome"/>
    <property type="evidence" value="ECO:0007669"/>
    <property type="project" value="TreeGrafter"/>
</dbReference>
<keyword evidence="2" id="KW-0677">Repeat</keyword>
<sequence>MRKKASNFRPKQDLQIGNKYILKDYIDAGTFGSVWTAVNLETDELVALKIPKDQERADNTLAEGKELQGCDHPNIVKLNWMGRVDGVFVIEMEYFKGHKLSDELCETGFRNPKTFEQIYELFNKILDGIEFIHEKKISHGDIKPQNILVRDDVIKITDFGTSKYIENIYVKTIDGQGTMAYMAPEVAGSRKKRYINSDIYSLGVLLYQLLTGRTPYETSFQLLEGKTYPRPREINDNIPEEVEIVILKALSRNPEERYQNIKEFRIKLDNPFNSWRGNILTYAKNVEPEIISDDWLENIMTFYKEKEFKKAELLIENEIEIGNISQDIIYHLAYIYSKQGRFYDSLNKLKEVDLLKVEDIRRDGFEDNVLYLKGRLYFELKRYEEARNLYKKLADNNSENIDYRYKLACVYALNSEEDNAIEILEDINKNIPGLLYIVKKLGHAYDQTRNYSKARAYFNYALRLDPNDEIIRNRVELYKRYL</sequence>
<dbReference type="GO" id="GO:0000407">
    <property type="term" value="C:phagophore assembly site"/>
    <property type="evidence" value="ECO:0007669"/>
    <property type="project" value="TreeGrafter"/>
</dbReference>
<feature type="repeat" description="TPR" evidence="7">
    <location>
        <begin position="367"/>
        <end position="400"/>
    </location>
</feature>
<evidence type="ECO:0000256" key="2">
    <source>
        <dbReference type="ARBA" id="ARBA00022737"/>
    </source>
</evidence>
<dbReference type="EC" id="2.7.11.1" evidence="9"/>
<evidence type="ECO:0000256" key="1">
    <source>
        <dbReference type="ARBA" id="ARBA00022679"/>
    </source>
</evidence>
<evidence type="ECO:0000256" key="3">
    <source>
        <dbReference type="ARBA" id="ARBA00022741"/>
    </source>
</evidence>
<feature type="repeat" description="TPR" evidence="7">
    <location>
        <begin position="435"/>
        <end position="468"/>
    </location>
</feature>
<dbReference type="InterPro" id="IPR000719">
    <property type="entry name" value="Prot_kinase_dom"/>
</dbReference>
<dbReference type="GO" id="GO:0005524">
    <property type="term" value="F:ATP binding"/>
    <property type="evidence" value="ECO:0007669"/>
    <property type="project" value="UniProtKB-KW"/>
</dbReference>
<dbReference type="PROSITE" id="PS00108">
    <property type="entry name" value="PROTEIN_KINASE_ST"/>
    <property type="match status" value="1"/>
</dbReference>
<dbReference type="SUPFAM" id="SSF56112">
    <property type="entry name" value="Protein kinase-like (PK-like)"/>
    <property type="match status" value="1"/>
</dbReference>
<dbReference type="InterPro" id="IPR019734">
    <property type="entry name" value="TPR_rpt"/>
</dbReference>
<evidence type="ECO:0000259" key="8">
    <source>
        <dbReference type="PROSITE" id="PS50011"/>
    </source>
</evidence>
<evidence type="ECO:0000313" key="9">
    <source>
        <dbReference type="EMBL" id="AKC62812.1"/>
    </source>
</evidence>
<keyword evidence="1 9" id="KW-0808">Transferase</keyword>
<dbReference type="PROSITE" id="PS50011">
    <property type="entry name" value="PROTEIN_KINASE_DOM"/>
    <property type="match status" value="1"/>
</dbReference>
<evidence type="ECO:0000256" key="4">
    <source>
        <dbReference type="ARBA" id="ARBA00022777"/>
    </source>
</evidence>
<reference evidence="9 10" key="1">
    <citation type="journal article" date="2015" name="PLoS ONE">
        <title>A universal mariner transposon system for forward genetic studies in the genus clostridium.</title>
        <authorList>
            <person name="Zhang Y."/>
            <person name="Grosse-Honebrink A."/>
            <person name="Minton N.P."/>
        </authorList>
    </citation>
    <scope>NUCLEOTIDE SEQUENCE [LARGE SCALE GENOMIC DNA]</scope>
    <source>
        <strain evidence="9 10">NCIMB 10696</strain>
    </source>
</reference>
<dbReference type="SMART" id="SM00220">
    <property type="entry name" value="S_TKc"/>
    <property type="match status" value="1"/>
</dbReference>
<dbReference type="PROSITE" id="PS50005">
    <property type="entry name" value="TPR"/>
    <property type="match status" value="2"/>
</dbReference>
<dbReference type="Gene3D" id="1.10.510.10">
    <property type="entry name" value="Transferase(Phosphotransferase) domain 1"/>
    <property type="match status" value="1"/>
</dbReference>
<dbReference type="InterPro" id="IPR011990">
    <property type="entry name" value="TPR-like_helical_dom_sf"/>
</dbReference>
<dbReference type="Pfam" id="PF07719">
    <property type="entry name" value="TPR_2"/>
    <property type="match status" value="1"/>
</dbReference>
<dbReference type="GO" id="GO:0005829">
    <property type="term" value="C:cytosol"/>
    <property type="evidence" value="ECO:0007669"/>
    <property type="project" value="TreeGrafter"/>
</dbReference>
<dbReference type="CDD" id="cd14014">
    <property type="entry name" value="STKc_PknB_like"/>
    <property type="match status" value="1"/>
</dbReference>
<keyword evidence="4 9" id="KW-0418">Kinase</keyword>
<dbReference type="Gene3D" id="1.25.40.10">
    <property type="entry name" value="Tetratricopeptide repeat domain"/>
    <property type="match status" value="1"/>
</dbReference>
<gene>
    <name evidence="9" type="primary">sps</name>
    <name evidence="9" type="ORF">CLSPO_c20920</name>
</gene>
<dbReference type="InterPro" id="IPR008271">
    <property type="entry name" value="Ser/Thr_kinase_AS"/>
</dbReference>
<dbReference type="InterPro" id="IPR011009">
    <property type="entry name" value="Kinase-like_dom_sf"/>
</dbReference>
<name>A0A7U4JPA5_CLOSG</name>
<dbReference type="PANTHER" id="PTHR24348">
    <property type="entry name" value="SERINE/THREONINE-PROTEIN KINASE UNC-51-RELATED"/>
    <property type="match status" value="1"/>
</dbReference>
<evidence type="ECO:0000256" key="6">
    <source>
        <dbReference type="ARBA" id="ARBA00022840"/>
    </source>
</evidence>
<evidence type="ECO:0000313" key="10">
    <source>
        <dbReference type="Proteomes" id="UP000033052"/>
    </source>
</evidence>
<keyword evidence="6" id="KW-0067">ATP-binding</keyword>
<dbReference type="Pfam" id="PF00069">
    <property type="entry name" value="Pkinase"/>
    <property type="match status" value="1"/>
</dbReference>
<evidence type="ECO:0000256" key="7">
    <source>
        <dbReference type="PROSITE-ProRule" id="PRU00339"/>
    </source>
</evidence>
<dbReference type="EMBL" id="CP009225">
    <property type="protein sequence ID" value="AKC62812.1"/>
    <property type="molecule type" value="Genomic_DNA"/>
</dbReference>